<dbReference type="InterPro" id="IPR004360">
    <property type="entry name" value="Glyas_Fos-R_dOase_dom"/>
</dbReference>
<dbReference type="AlphaFoldDB" id="A0A1C4WWQ9"/>
<dbReference type="InterPro" id="IPR029068">
    <property type="entry name" value="Glyas_Bleomycin-R_OHBP_Dase"/>
</dbReference>
<dbReference type="PANTHER" id="PTHR33993">
    <property type="entry name" value="GLYOXALASE-RELATED"/>
    <property type="match status" value="1"/>
</dbReference>
<dbReference type="PANTHER" id="PTHR33993:SF14">
    <property type="entry name" value="GB|AAF24581.1"/>
    <property type="match status" value="1"/>
</dbReference>
<protein>
    <recommendedName>
        <fullName evidence="1">VOC domain-containing protein</fullName>
    </recommendedName>
</protein>
<dbReference type="CDD" id="cd07247">
    <property type="entry name" value="SgaA_N_like"/>
    <property type="match status" value="1"/>
</dbReference>
<dbReference type="InterPro" id="IPR037523">
    <property type="entry name" value="VOC_core"/>
</dbReference>
<reference evidence="2 3" key="1">
    <citation type="submission" date="2016-06" db="EMBL/GenBank/DDBJ databases">
        <authorList>
            <person name="Kjaerup R.B."/>
            <person name="Dalgaard T.S."/>
            <person name="Juul-Madsen H.R."/>
        </authorList>
    </citation>
    <scope>NUCLEOTIDE SEQUENCE [LARGE SCALE GENOMIC DNA]</scope>
    <source>
        <strain evidence="2 3">DSM 43821</strain>
    </source>
</reference>
<accession>A0A1C4WWQ9</accession>
<dbReference type="SUPFAM" id="SSF54593">
    <property type="entry name" value="Glyoxalase/Bleomycin resistance protein/Dihydroxybiphenyl dioxygenase"/>
    <property type="match status" value="1"/>
</dbReference>
<sequence length="126" mass="13221">MSTITNAVSWFEVGTDRPEETGRFYADVFGWAFTEQGSPETSYRVVEPGPEGSIQGAIRATGGAGPNYAVFYVQVADVADTCRRAEAAGGKVLVPLKSNDNGLTFAHLLDPAGNHFGVFAPPPAGA</sequence>
<evidence type="ECO:0000313" key="3">
    <source>
        <dbReference type="Proteomes" id="UP000198228"/>
    </source>
</evidence>
<gene>
    <name evidence="2" type="ORF">GA0074696_2185</name>
</gene>
<dbReference type="Proteomes" id="UP000198228">
    <property type="component" value="Chromosome I"/>
</dbReference>
<feature type="domain" description="VOC" evidence="1">
    <location>
        <begin position="7"/>
        <end position="121"/>
    </location>
</feature>
<organism evidence="2 3">
    <name type="scientific">Micromonospora purpureochromogenes</name>
    <dbReference type="NCBI Taxonomy" id="47872"/>
    <lineage>
        <taxon>Bacteria</taxon>
        <taxon>Bacillati</taxon>
        <taxon>Actinomycetota</taxon>
        <taxon>Actinomycetes</taxon>
        <taxon>Micromonosporales</taxon>
        <taxon>Micromonosporaceae</taxon>
        <taxon>Micromonospora</taxon>
    </lineage>
</organism>
<evidence type="ECO:0000259" key="1">
    <source>
        <dbReference type="PROSITE" id="PS51819"/>
    </source>
</evidence>
<dbReference type="InterPro" id="IPR052164">
    <property type="entry name" value="Anthracycline_SecMetBiosynth"/>
</dbReference>
<dbReference type="RefSeq" id="WP_088960985.1">
    <property type="nucleotide sequence ID" value="NZ_LT607410.1"/>
</dbReference>
<dbReference type="Gene3D" id="3.10.180.10">
    <property type="entry name" value="2,3-Dihydroxybiphenyl 1,2-Dioxygenase, domain 1"/>
    <property type="match status" value="1"/>
</dbReference>
<evidence type="ECO:0000313" key="2">
    <source>
        <dbReference type="EMBL" id="SCF00662.1"/>
    </source>
</evidence>
<dbReference type="Pfam" id="PF00903">
    <property type="entry name" value="Glyoxalase"/>
    <property type="match status" value="1"/>
</dbReference>
<dbReference type="PROSITE" id="PS51819">
    <property type="entry name" value="VOC"/>
    <property type="match status" value="1"/>
</dbReference>
<proteinExistence type="predicted"/>
<dbReference type="EMBL" id="LT607410">
    <property type="protein sequence ID" value="SCF00662.1"/>
    <property type="molecule type" value="Genomic_DNA"/>
</dbReference>
<name>A0A1C4WWQ9_9ACTN</name>